<name>A0ABR2SMB9_9ROSI</name>
<protein>
    <submittedName>
        <fullName evidence="2">Uncharacterized protein</fullName>
    </submittedName>
</protein>
<dbReference type="EMBL" id="JBBPBN010000013">
    <property type="protein sequence ID" value="KAK9026195.1"/>
    <property type="molecule type" value="Genomic_DNA"/>
</dbReference>
<accession>A0ABR2SMB9</accession>
<reference evidence="2 3" key="1">
    <citation type="journal article" date="2024" name="G3 (Bethesda)">
        <title>Genome assembly of Hibiscus sabdariffa L. provides insights into metabolisms of medicinal natural products.</title>
        <authorList>
            <person name="Kim T."/>
        </authorList>
    </citation>
    <scope>NUCLEOTIDE SEQUENCE [LARGE SCALE GENOMIC DNA]</scope>
    <source>
        <strain evidence="2">TK-2024</strain>
        <tissue evidence="2">Old leaves</tissue>
    </source>
</reference>
<evidence type="ECO:0000313" key="2">
    <source>
        <dbReference type="EMBL" id="KAK9026195.1"/>
    </source>
</evidence>
<evidence type="ECO:0000256" key="1">
    <source>
        <dbReference type="SAM" id="MobiDB-lite"/>
    </source>
</evidence>
<evidence type="ECO:0000313" key="3">
    <source>
        <dbReference type="Proteomes" id="UP001396334"/>
    </source>
</evidence>
<sequence length="122" mass="13261">MRFSSYASSSTTLPRGLPTMKFFDRVHHSVVTISENDDPTVMHIVECPNMSASSMQRITREQDQINHSLPPGEPLDKQGDGNSLVAPLSGYGTLRSDPIDITSASSDMNVDSFVVLPPKPTA</sequence>
<feature type="region of interest" description="Disordered" evidence="1">
    <location>
        <begin position="55"/>
        <end position="89"/>
    </location>
</feature>
<dbReference type="Proteomes" id="UP001396334">
    <property type="component" value="Unassembled WGS sequence"/>
</dbReference>
<organism evidence="2 3">
    <name type="scientific">Hibiscus sabdariffa</name>
    <name type="common">roselle</name>
    <dbReference type="NCBI Taxonomy" id="183260"/>
    <lineage>
        <taxon>Eukaryota</taxon>
        <taxon>Viridiplantae</taxon>
        <taxon>Streptophyta</taxon>
        <taxon>Embryophyta</taxon>
        <taxon>Tracheophyta</taxon>
        <taxon>Spermatophyta</taxon>
        <taxon>Magnoliopsida</taxon>
        <taxon>eudicotyledons</taxon>
        <taxon>Gunneridae</taxon>
        <taxon>Pentapetalae</taxon>
        <taxon>rosids</taxon>
        <taxon>malvids</taxon>
        <taxon>Malvales</taxon>
        <taxon>Malvaceae</taxon>
        <taxon>Malvoideae</taxon>
        <taxon>Hibiscus</taxon>
    </lineage>
</organism>
<proteinExistence type="predicted"/>
<comment type="caution">
    <text evidence="2">The sequence shown here is derived from an EMBL/GenBank/DDBJ whole genome shotgun (WGS) entry which is preliminary data.</text>
</comment>
<keyword evidence="3" id="KW-1185">Reference proteome</keyword>
<gene>
    <name evidence="2" type="ORF">V6N11_039041</name>
</gene>